<dbReference type="SUPFAM" id="SSF51197">
    <property type="entry name" value="Clavaminate synthase-like"/>
    <property type="match status" value="1"/>
</dbReference>
<feature type="compositionally biased region" description="Basic residues" evidence="6">
    <location>
        <begin position="45"/>
        <end position="60"/>
    </location>
</feature>
<comment type="similarity">
    <text evidence="2">Belongs to the JARID1 histone demethylase family.</text>
</comment>
<evidence type="ECO:0000256" key="6">
    <source>
        <dbReference type="SAM" id="MobiDB-lite"/>
    </source>
</evidence>
<dbReference type="InterPro" id="IPR045109">
    <property type="entry name" value="LSDs-like"/>
</dbReference>
<name>A0ABM1Q6K8_CAMSA</name>
<reference evidence="9" key="2">
    <citation type="submission" date="2025-08" db="UniProtKB">
        <authorList>
            <consortium name="RefSeq"/>
        </authorList>
    </citation>
    <scope>IDENTIFICATION</scope>
</reference>
<feature type="compositionally biased region" description="Basic residues" evidence="6">
    <location>
        <begin position="874"/>
        <end position="883"/>
    </location>
</feature>
<dbReference type="GeneID" id="104793410"/>
<comment type="subcellular location">
    <subcellularLocation>
        <location evidence="1">Nucleus</location>
    </subcellularLocation>
</comment>
<evidence type="ECO:0000313" key="8">
    <source>
        <dbReference type="Proteomes" id="UP000694864"/>
    </source>
</evidence>
<feature type="region of interest" description="Disordered" evidence="6">
    <location>
        <begin position="861"/>
        <end position="938"/>
    </location>
</feature>
<keyword evidence="8" id="KW-1185">Reference proteome</keyword>
<keyword evidence="3" id="KW-0479">Metal-binding</keyword>
<protein>
    <submittedName>
        <fullName evidence="9">Lysine-specific demethylase JMJ25-like</fullName>
    </submittedName>
</protein>
<evidence type="ECO:0000256" key="2">
    <source>
        <dbReference type="ARBA" id="ARBA00006801"/>
    </source>
</evidence>
<dbReference type="Proteomes" id="UP000694864">
    <property type="component" value="Chromosome 6"/>
</dbReference>
<keyword evidence="4" id="KW-0539">Nucleus</keyword>
<dbReference type="InterPro" id="IPR003347">
    <property type="entry name" value="JmjC_dom"/>
</dbReference>
<gene>
    <name evidence="9" type="primary">LOC104793410</name>
</gene>
<dbReference type="RefSeq" id="XP_019082396.1">
    <property type="nucleotide sequence ID" value="XM_019226851.1"/>
</dbReference>
<evidence type="ECO:0000313" key="9">
    <source>
        <dbReference type="RefSeq" id="XP_019082396.1"/>
    </source>
</evidence>
<accession>A0ABM1Q6K8</accession>
<dbReference type="Gene3D" id="2.60.120.650">
    <property type="entry name" value="Cupin"/>
    <property type="match status" value="1"/>
</dbReference>
<dbReference type="PROSITE" id="PS51184">
    <property type="entry name" value="JMJC"/>
    <property type="match status" value="1"/>
</dbReference>
<evidence type="ECO:0000256" key="1">
    <source>
        <dbReference type="ARBA" id="ARBA00004123"/>
    </source>
</evidence>
<proteinExistence type="inferred from homology"/>
<feature type="compositionally biased region" description="Basic residues" evidence="6">
    <location>
        <begin position="135"/>
        <end position="145"/>
    </location>
</feature>
<feature type="compositionally biased region" description="Basic and acidic residues" evidence="6">
    <location>
        <begin position="360"/>
        <end position="371"/>
    </location>
</feature>
<dbReference type="PANTHER" id="PTHR12549">
    <property type="entry name" value="JMJC DOMAIN-CONTAINING HISTONE DEMETHYLATION PROTEIN"/>
    <property type="match status" value="1"/>
</dbReference>
<dbReference type="SMART" id="SM00558">
    <property type="entry name" value="JmjC"/>
    <property type="match status" value="1"/>
</dbReference>
<dbReference type="Pfam" id="PF02373">
    <property type="entry name" value="JmjC"/>
    <property type="match status" value="1"/>
</dbReference>
<keyword evidence="5" id="KW-0175">Coiled coil</keyword>
<dbReference type="PANTHER" id="PTHR12549:SF11">
    <property type="entry name" value="LYSINE-SPECIFIC DEMETHYLASE JMJ25"/>
    <property type="match status" value="1"/>
</dbReference>
<evidence type="ECO:0000259" key="7">
    <source>
        <dbReference type="PROSITE" id="PS51184"/>
    </source>
</evidence>
<feature type="region of interest" description="Disordered" evidence="6">
    <location>
        <begin position="24"/>
        <end position="149"/>
    </location>
</feature>
<evidence type="ECO:0000256" key="5">
    <source>
        <dbReference type="SAM" id="Coils"/>
    </source>
</evidence>
<feature type="coiled-coil region" evidence="5">
    <location>
        <begin position="675"/>
        <end position="714"/>
    </location>
</feature>
<evidence type="ECO:0000256" key="4">
    <source>
        <dbReference type="ARBA" id="ARBA00023242"/>
    </source>
</evidence>
<evidence type="ECO:0000256" key="3">
    <source>
        <dbReference type="ARBA" id="ARBA00022723"/>
    </source>
</evidence>
<organism evidence="8 9">
    <name type="scientific">Camelina sativa</name>
    <name type="common">False flax</name>
    <name type="synonym">Myagrum sativum</name>
    <dbReference type="NCBI Taxonomy" id="90675"/>
    <lineage>
        <taxon>Eukaryota</taxon>
        <taxon>Viridiplantae</taxon>
        <taxon>Streptophyta</taxon>
        <taxon>Embryophyta</taxon>
        <taxon>Tracheophyta</taxon>
        <taxon>Spermatophyta</taxon>
        <taxon>Magnoliopsida</taxon>
        <taxon>eudicotyledons</taxon>
        <taxon>Gunneridae</taxon>
        <taxon>Pentapetalae</taxon>
        <taxon>rosids</taxon>
        <taxon>malvids</taxon>
        <taxon>Brassicales</taxon>
        <taxon>Brassicaceae</taxon>
        <taxon>Camelineae</taxon>
        <taxon>Camelina</taxon>
    </lineage>
</organism>
<feature type="domain" description="JmjC" evidence="7">
    <location>
        <begin position="600"/>
        <end position="830"/>
    </location>
</feature>
<feature type="region of interest" description="Disordered" evidence="6">
    <location>
        <begin position="346"/>
        <end position="371"/>
    </location>
</feature>
<feature type="compositionally biased region" description="Basic and acidic residues" evidence="6">
    <location>
        <begin position="896"/>
        <end position="924"/>
    </location>
</feature>
<sequence>MDSAEDVAIVVEEANGRGRRIRRASTKIANYVDHVTDDDEDQGPKKRKGKKGGNRAPRKTQKVDDEGVRVGDANGGADLAKEKKQRASAKTNDSEKDSIAGEGDDSGNQTTIGARRTRKRTYKKDEIDGEVPAKSNKRLKNRANKHNTDNAEGAESNMCHQCQRNDKGYVVRCQNCKTKRFCLPCLKTWYPNIPQDDVATKCPFCCGICCCRRCLRLDNKIHGINPNLEVSKDAKIQCSKYILRWLLPHMKELVDEQLAEMEIEAKISGLEFEEVRPLDAESFPDERLYCDICKTSIFDLHRSCSACPCDICLTCCLEIRNGKAEACQEDVSWNYVNRGLEYEHGDEGKVIDQPDDDDNPNEKPDDKPVCKDHMNDPSLWKANEAGIIICHCGAEGLKLKRLLPDGWVSDLLKKVEKLADASGELLDLPETVLEQCPCYKSNGHIDMDNGGKLLKAACREGSEDNYLYCPSGRDVQQDDSKHFQHHWVKGEPVIVRNVLEATSGFSWEPMVTYRACRQIRSTNHETLLDVLSTDCLDFCEVKTNLRDFFTGYIKGRYDRMGWPQVWKLKDWPPSKAFEENLPRHAMEFLCSLPLKQYTHPDNGPLNLAVKLPKNCLKPDMGPKTYIAYGFEQEFGRGDSVTKLHCDMSDAVNVLTHISEVAIKVENQSGIEELKKKHAEQDLKELYSSVASYNKEEMIKILVKSKQEAENVESDDGALWDIFRREDIPKLESYLLKHYQEFRHFYCCPLPQVSHPIHDQTIYLTRYHIKKLKEEYGIEPWTFNQKLGDAVLIPVGCPHQVRNLKSCTKVALDFVSPENISECLRLTKQFRLLPPNHFAKEDKLEVKKMIIHAVDKSLRDLSGQEYPEPEEKKTFKGGKSKAKGGAKGGVKAAKKLPRSERSLEAEVEKKAEEEKSKGIVDKTLEDLPSSEKSWEEKSKGIVNPIDKALENLPPTEKKFQEAEGVKRDKIVKTYERRRKRTGEEINAKTLLANLQAEKM</sequence>
<reference evidence="8" key="1">
    <citation type="journal article" date="2014" name="Nat. Commun.">
        <title>The emerging biofuel crop Camelina sativa retains a highly undifferentiated hexaploid genome structure.</title>
        <authorList>
            <person name="Kagale S."/>
            <person name="Koh C."/>
            <person name="Nixon J."/>
            <person name="Bollina V."/>
            <person name="Clarke W.E."/>
            <person name="Tuteja R."/>
            <person name="Spillane C."/>
            <person name="Robinson S.J."/>
            <person name="Links M.G."/>
            <person name="Clarke C."/>
            <person name="Higgins E.E."/>
            <person name="Huebert T."/>
            <person name="Sharpe A.G."/>
            <person name="Parkin I.A."/>
        </authorList>
    </citation>
    <scope>NUCLEOTIDE SEQUENCE [LARGE SCALE GENOMIC DNA]</scope>
    <source>
        <strain evidence="8">cv. DH55</strain>
    </source>
</reference>